<dbReference type="PIRSF" id="PIRSF000548">
    <property type="entry name" value="PK_regulatory"/>
    <property type="match status" value="1"/>
</dbReference>
<dbReference type="InterPro" id="IPR018490">
    <property type="entry name" value="cNMP-bd_dom_sf"/>
</dbReference>
<dbReference type="GO" id="GO:0016301">
    <property type="term" value="F:kinase activity"/>
    <property type="evidence" value="ECO:0007669"/>
    <property type="project" value="UniProtKB-KW"/>
</dbReference>
<dbReference type="PROSITE" id="PS00889">
    <property type="entry name" value="CNMP_BINDING_2"/>
    <property type="match status" value="2"/>
</dbReference>
<evidence type="ECO:0000256" key="7">
    <source>
        <dbReference type="ARBA" id="ARBA00023149"/>
    </source>
</evidence>
<feature type="domain" description="Cyclic nucleotide-binding" evidence="11">
    <location>
        <begin position="221"/>
        <end position="344"/>
    </location>
</feature>
<dbReference type="InterPro" id="IPR018488">
    <property type="entry name" value="cNMP-bd_CS"/>
</dbReference>
<evidence type="ECO:0000256" key="9">
    <source>
        <dbReference type="PIRSR" id="PIRSR000548-1"/>
    </source>
</evidence>
<evidence type="ECO:0000256" key="10">
    <source>
        <dbReference type="SAM" id="MobiDB-lite"/>
    </source>
</evidence>
<comment type="similarity">
    <text evidence="1 8">Belongs to the cAMP-dependent kinase regulatory chain family.</text>
</comment>
<dbReference type="PRINTS" id="PR00103">
    <property type="entry name" value="CAMPKINASE"/>
</dbReference>
<dbReference type="InterPro" id="IPR000595">
    <property type="entry name" value="cNMP-bd_dom"/>
</dbReference>
<feature type="region of interest" description="Disordered" evidence="10">
    <location>
        <begin position="1"/>
        <end position="22"/>
    </location>
</feature>
<feature type="binding site" evidence="9">
    <location>
        <position position="295"/>
    </location>
    <ligand>
        <name>3',5'-cyclic AMP</name>
        <dbReference type="ChEBI" id="CHEBI:58165"/>
        <label>2</label>
    </ligand>
</feature>
<feature type="binding site" evidence="9">
    <location>
        <position position="177"/>
    </location>
    <ligand>
        <name>3',5'-cyclic AMP</name>
        <dbReference type="ChEBI" id="CHEBI:58165"/>
        <label>1</label>
    </ligand>
</feature>
<feature type="binding site" evidence="9">
    <location>
        <position position="168"/>
    </location>
    <ligand>
        <name>3',5'-cyclic AMP</name>
        <dbReference type="ChEBI" id="CHEBI:58165"/>
        <label>1</label>
    </ligand>
</feature>
<dbReference type="AlphaFoldDB" id="A0A165CTG7"/>
<evidence type="ECO:0000256" key="1">
    <source>
        <dbReference type="ARBA" id="ARBA00005753"/>
    </source>
</evidence>
<sequence>MQAEIAARRPFPPPSPSSLKSFGIPTPYGFEGARRGSVSAESITLKEGINRPDLPFYEKTPEQLARIKTAVLTHFLFKNLDPDEEALVVGAFKEVEAENGHVIIKQGDPGDFCYVIETGECHIYIVDFDEEKEDTLAAQGEPDIDDTIEKTRYGTCVTIAKPGDIVGELALMYNAPRAATVVAVEHCVLWALDRLTFRTILLETTTKKRRMHEQFLASVPIFKGLSQYERFRIADALEVVTVDKGKYVFKQGDMGDRFYIIESGKAAVEKTFTDENGNAETHTVALLGKGDFFGELALLKDQPRAASVLAAPNPRTRGSEALRLVSVSRDAFVRLMGPAENLIRDQQYSDAPIKLRDDFTVG</sequence>
<dbReference type="InterPro" id="IPR014710">
    <property type="entry name" value="RmlC-like_jellyroll"/>
</dbReference>
<reference evidence="12 13" key="1">
    <citation type="journal article" date="2016" name="Mol. Biol. Evol.">
        <title>Comparative Genomics of Early-Diverging Mushroom-Forming Fungi Provides Insights into the Origins of Lignocellulose Decay Capabilities.</title>
        <authorList>
            <person name="Nagy L.G."/>
            <person name="Riley R."/>
            <person name="Tritt A."/>
            <person name="Adam C."/>
            <person name="Daum C."/>
            <person name="Floudas D."/>
            <person name="Sun H."/>
            <person name="Yadav J.S."/>
            <person name="Pangilinan J."/>
            <person name="Larsson K.H."/>
            <person name="Matsuura K."/>
            <person name="Barry K."/>
            <person name="Labutti K."/>
            <person name="Kuo R."/>
            <person name="Ohm R.A."/>
            <person name="Bhattacharya S.S."/>
            <person name="Shirouzu T."/>
            <person name="Yoshinaga Y."/>
            <person name="Martin F.M."/>
            <person name="Grigoriev I.V."/>
            <person name="Hibbett D.S."/>
        </authorList>
    </citation>
    <scope>NUCLEOTIDE SEQUENCE [LARGE SCALE GENOMIC DNA]</scope>
    <source>
        <strain evidence="12 13">HHB12733</strain>
    </source>
</reference>
<evidence type="ECO:0000256" key="3">
    <source>
        <dbReference type="ARBA" id="ARBA00022553"/>
    </source>
</evidence>
<keyword evidence="4 8" id="KW-0116">cAMP-binding</keyword>
<dbReference type="InParanoid" id="A0A165CTG7"/>
<dbReference type="SUPFAM" id="SSF51206">
    <property type="entry name" value="cAMP-binding domain-like"/>
    <property type="match status" value="2"/>
</dbReference>
<dbReference type="PANTHER" id="PTHR11635:SF152">
    <property type="entry name" value="CAMP-DEPENDENT PROTEIN KINASE TYPE I REGULATORY SUBUNIT-RELATED"/>
    <property type="match status" value="1"/>
</dbReference>
<evidence type="ECO:0000256" key="5">
    <source>
        <dbReference type="ARBA" id="ARBA00022737"/>
    </source>
</evidence>
<keyword evidence="7 8" id="KW-0114">cAMP</keyword>
<dbReference type="Gene3D" id="2.60.120.10">
    <property type="entry name" value="Jelly Rolls"/>
    <property type="match status" value="2"/>
</dbReference>
<comment type="subunit">
    <text evidence="8">Tetramer, composed of 2 regulatory (R) and 2 catalytic (C) subunits. In the presence of cAMP it dissociates into 2 active monomeric C subunits and an R dimer.</text>
</comment>
<dbReference type="InterPro" id="IPR050503">
    <property type="entry name" value="cAMP-dep_PK_reg_su-like"/>
</dbReference>
<dbReference type="GO" id="GO:0005952">
    <property type="term" value="C:cAMP-dependent protein kinase complex"/>
    <property type="evidence" value="ECO:0007669"/>
    <property type="project" value="InterPro"/>
</dbReference>
<dbReference type="FunCoup" id="A0A165CTG7">
    <property type="interactions" value="287"/>
</dbReference>
<dbReference type="PANTHER" id="PTHR11635">
    <property type="entry name" value="CAMP-DEPENDENT PROTEIN KINASE REGULATORY CHAIN"/>
    <property type="match status" value="1"/>
</dbReference>
<organism evidence="12 13">
    <name type="scientific">Calocera cornea HHB12733</name>
    <dbReference type="NCBI Taxonomy" id="1353952"/>
    <lineage>
        <taxon>Eukaryota</taxon>
        <taxon>Fungi</taxon>
        <taxon>Dikarya</taxon>
        <taxon>Basidiomycota</taxon>
        <taxon>Agaricomycotina</taxon>
        <taxon>Dacrymycetes</taxon>
        <taxon>Dacrymycetales</taxon>
        <taxon>Dacrymycetaceae</taxon>
        <taxon>Calocera</taxon>
    </lineage>
</organism>
<dbReference type="Pfam" id="PF00027">
    <property type="entry name" value="cNMP_binding"/>
    <property type="match status" value="2"/>
</dbReference>
<evidence type="ECO:0000259" key="11">
    <source>
        <dbReference type="PROSITE" id="PS50042"/>
    </source>
</evidence>
<dbReference type="EMBL" id="KV424111">
    <property type="protein sequence ID" value="KZT51368.1"/>
    <property type="molecule type" value="Genomic_DNA"/>
</dbReference>
<dbReference type="GO" id="GO:0004862">
    <property type="term" value="F:cAMP-dependent protein kinase inhibitor activity"/>
    <property type="evidence" value="ECO:0007669"/>
    <property type="project" value="TreeGrafter"/>
</dbReference>
<dbReference type="GO" id="GO:0034236">
    <property type="term" value="F:protein kinase A catalytic subunit binding"/>
    <property type="evidence" value="ECO:0007669"/>
    <property type="project" value="TreeGrafter"/>
</dbReference>
<name>A0A165CTG7_9BASI</name>
<gene>
    <name evidence="12" type="ORF">CALCODRAFT_443175</name>
</gene>
<keyword evidence="12" id="KW-0418">Kinase</keyword>
<dbReference type="PROSITE" id="PS50042">
    <property type="entry name" value="CNMP_BINDING_3"/>
    <property type="match status" value="2"/>
</dbReference>
<evidence type="ECO:0000256" key="2">
    <source>
        <dbReference type="ARBA" id="ARBA00020355"/>
    </source>
</evidence>
<evidence type="ECO:0000256" key="4">
    <source>
        <dbReference type="ARBA" id="ARBA00022566"/>
    </source>
</evidence>
<dbReference type="STRING" id="1353952.A0A165CTG7"/>
<dbReference type="OrthoDB" id="417078at2759"/>
<proteinExistence type="inferred from homology"/>
<keyword evidence="3" id="KW-0597">Phosphoprotein</keyword>
<evidence type="ECO:0000313" key="13">
    <source>
        <dbReference type="Proteomes" id="UP000076842"/>
    </source>
</evidence>
<accession>A0A165CTG7</accession>
<protein>
    <recommendedName>
        <fullName evidence="2 8">cAMP-dependent protein kinase regulatory subunit</fullName>
    </recommendedName>
</protein>
<evidence type="ECO:0000256" key="6">
    <source>
        <dbReference type="ARBA" id="ARBA00022741"/>
    </source>
</evidence>
<feature type="binding site" evidence="9">
    <location>
        <position position="304"/>
    </location>
    <ligand>
        <name>3',5'-cyclic AMP</name>
        <dbReference type="ChEBI" id="CHEBI:58165"/>
        <label>2</label>
    </ligand>
</feature>
<keyword evidence="13" id="KW-1185">Reference proteome</keyword>
<keyword evidence="6 8" id="KW-0547">Nucleotide-binding</keyword>
<dbReference type="Proteomes" id="UP000076842">
    <property type="component" value="Unassembled WGS sequence"/>
</dbReference>
<dbReference type="GO" id="GO:0005829">
    <property type="term" value="C:cytosol"/>
    <property type="evidence" value="ECO:0007669"/>
    <property type="project" value="TreeGrafter"/>
</dbReference>
<feature type="domain" description="Cyclic nucleotide-binding" evidence="11">
    <location>
        <begin position="76"/>
        <end position="218"/>
    </location>
</feature>
<evidence type="ECO:0000256" key="8">
    <source>
        <dbReference type="PIRNR" id="PIRNR000548"/>
    </source>
</evidence>
<dbReference type="GO" id="GO:0030552">
    <property type="term" value="F:cAMP binding"/>
    <property type="evidence" value="ECO:0007669"/>
    <property type="project" value="UniProtKB-KW"/>
</dbReference>
<evidence type="ECO:0000313" key="12">
    <source>
        <dbReference type="EMBL" id="KZT51368.1"/>
    </source>
</evidence>
<dbReference type="InterPro" id="IPR012198">
    <property type="entry name" value="cAMP_dep_PK_reg_su"/>
</dbReference>
<keyword evidence="5" id="KW-0677">Repeat</keyword>
<dbReference type="SMART" id="SM00100">
    <property type="entry name" value="cNMP"/>
    <property type="match status" value="2"/>
</dbReference>
<keyword evidence="12" id="KW-0808">Transferase</keyword>
<dbReference type="CDD" id="cd00038">
    <property type="entry name" value="CAP_ED"/>
    <property type="match status" value="2"/>
</dbReference>